<keyword evidence="1" id="KW-1133">Transmembrane helix</keyword>
<keyword evidence="3" id="KW-1185">Reference proteome</keyword>
<feature type="transmembrane region" description="Helical" evidence="1">
    <location>
        <begin position="21"/>
        <end position="41"/>
    </location>
</feature>
<dbReference type="Proteomes" id="UP000092714">
    <property type="component" value="Unassembled WGS sequence"/>
</dbReference>
<evidence type="ECO:0000313" key="3">
    <source>
        <dbReference type="Proteomes" id="UP000092714"/>
    </source>
</evidence>
<dbReference type="RefSeq" id="WP_055183560.1">
    <property type="nucleotide sequence ID" value="NZ_CABJAZ010000003.1"/>
</dbReference>
<dbReference type="AlphaFoldDB" id="A0A174RB82"/>
<protein>
    <recommendedName>
        <fullName evidence="4">ABC-2 family transporter protein</fullName>
    </recommendedName>
</protein>
<name>A0A174RB82_9CLOT</name>
<proteinExistence type="predicted"/>
<dbReference type="OrthoDB" id="9784784at2"/>
<evidence type="ECO:0000313" key="2">
    <source>
        <dbReference type="EMBL" id="OBY12434.1"/>
    </source>
</evidence>
<evidence type="ECO:0008006" key="4">
    <source>
        <dbReference type="Google" id="ProtNLM"/>
    </source>
</evidence>
<keyword evidence="1" id="KW-0472">Membrane</keyword>
<keyword evidence="1" id="KW-0812">Transmembrane</keyword>
<gene>
    <name evidence="2" type="ORF">CP373A1_02235</name>
</gene>
<reference evidence="2 3" key="1">
    <citation type="submission" date="2016-06" db="EMBL/GenBank/DDBJ databases">
        <authorList>
            <person name="Kjaerup R.B."/>
            <person name="Dalgaard T.S."/>
            <person name="Juul-Madsen H.R."/>
        </authorList>
    </citation>
    <scope>NUCLEOTIDE SEQUENCE [LARGE SCALE GENOMIC DNA]</scope>
    <source>
        <strain evidence="2 3">373-A1</strain>
    </source>
</reference>
<organism evidence="2 3">
    <name type="scientific">Clostridium paraputrificum</name>
    <dbReference type="NCBI Taxonomy" id="29363"/>
    <lineage>
        <taxon>Bacteria</taxon>
        <taxon>Bacillati</taxon>
        <taxon>Bacillota</taxon>
        <taxon>Clostridia</taxon>
        <taxon>Eubacteriales</taxon>
        <taxon>Clostridiaceae</taxon>
        <taxon>Clostridium</taxon>
    </lineage>
</organism>
<feature type="transmembrane region" description="Helical" evidence="1">
    <location>
        <begin position="99"/>
        <end position="128"/>
    </location>
</feature>
<comment type="caution">
    <text evidence="2">The sequence shown here is derived from an EMBL/GenBank/DDBJ whole genome shotgun (WGS) entry which is preliminary data.</text>
</comment>
<dbReference type="EMBL" id="MAPZ01000009">
    <property type="protein sequence ID" value="OBY12434.1"/>
    <property type="molecule type" value="Genomic_DNA"/>
</dbReference>
<feature type="transmembrane region" description="Helical" evidence="1">
    <location>
        <begin position="148"/>
        <end position="168"/>
    </location>
</feature>
<feature type="transmembrane region" description="Helical" evidence="1">
    <location>
        <begin position="57"/>
        <end position="78"/>
    </location>
</feature>
<accession>A0A174RB82</accession>
<sequence length="228" mass="25277">MFNLMKIEFKKNKIKSDIFGVILANIAIFIASTITAILVGFKDVSQENVIYYHIEQIVQVTVVIFSVYGAILVGNLVGDEFNDGTVKTLFLYPQARGRILLAKVCTVIAFVVLSIIFTLGLQLILFLVSNRVFSFYVGLGYNYIVSRPIIYLMGIISAIGFVLLATFISYKSKSTLLTVLVILLVSGKSYADRLGTTSTLNTVFPIIIFIIGILSYIYVAKNLNEIDV</sequence>
<dbReference type="eggNOG" id="ENOG502Z9TS">
    <property type="taxonomic scope" value="Bacteria"/>
</dbReference>
<dbReference type="Pfam" id="PF12730">
    <property type="entry name" value="ABC2_membrane_4"/>
    <property type="match status" value="1"/>
</dbReference>
<evidence type="ECO:0000256" key="1">
    <source>
        <dbReference type="SAM" id="Phobius"/>
    </source>
</evidence>
<feature type="transmembrane region" description="Helical" evidence="1">
    <location>
        <begin position="203"/>
        <end position="220"/>
    </location>
</feature>